<dbReference type="PROSITE" id="PS51891">
    <property type="entry name" value="CENP_V_GFA"/>
    <property type="match status" value="1"/>
</dbReference>
<dbReference type="Pfam" id="PF04828">
    <property type="entry name" value="GFA"/>
    <property type="match status" value="1"/>
</dbReference>
<reference evidence="6 7" key="1">
    <citation type="submission" date="2024-01" db="EMBL/GenBank/DDBJ databases">
        <title>A draft genome for the cacao thread blight pathogen Marasmiellus scandens.</title>
        <authorList>
            <person name="Baruah I.K."/>
            <person name="Leung J."/>
            <person name="Bukari Y."/>
            <person name="Amoako-Attah I."/>
            <person name="Meinhardt L.W."/>
            <person name="Bailey B.A."/>
            <person name="Cohen S.P."/>
        </authorList>
    </citation>
    <scope>NUCLEOTIDE SEQUENCE [LARGE SCALE GENOMIC DNA]</scope>
    <source>
        <strain evidence="6 7">GH-19</strain>
    </source>
</reference>
<dbReference type="InterPro" id="IPR011057">
    <property type="entry name" value="Mss4-like_sf"/>
</dbReference>
<evidence type="ECO:0000256" key="3">
    <source>
        <dbReference type="ARBA" id="ARBA00022833"/>
    </source>
</evidence>
<evidence type="ECO:0000313" key="6">
    <source>
        <dbReference type="EMBL" id="KAK7466322.1"/>
    </source>
</evidence>
<dbReference type="EMBL" id="JBANRG010000005">
    <property type="protein sequence ID" value="KAK7466322.1"/>
    <property type="molecule type" value="Genomic_DNA"/>
</dbReference>
<keyword evidence="4" id="KW-0456">Lyase</keyword>
<evidence type="ECO:0000259" key="5">
    <source>
        <dbReference type="PROSITE" id="PS51891"/>
    </source>
</evidence>
<dbReference type="Proteomes" id="UP001498398">
    <property type="component" value="Unassembled WGS sequence"/>
</dbReference>
<keyword evidence="3" id="KW-0862">Zinc</keyword>
<evidence type="ECO:0000256" key="1">
    <source>
        <dbReference type="ARBA" id="ARBA00005495"/>
    </source>
</evidence>
<feature type="domain" description="CENP-V/GFA" evidence="5">
    <location>
        <begin position="9"/>
        <end position="117"/>
    </location>
</feature>
<dbReference type="Gene3D" id="3.90.1590.10">
    <property type="entry name" value="glutathione-dependent formaldehyde- activating enzyme (gfa)"/>
    <property type="match status" value="1"/>
</dbReference>
<proteinExistence type="inferred from homology"/>
<evidence type="ECO:0000256" key="4">
    <source>
        <dbReference type="ARBA" id="ARBA00023239"/>
    </source>
</evidence>
<keyword evidence="2" id="KW-0479">Metal-binding</keyword>
<organism evidence="6 7">
    <name type="scientific">Marasmiellus scandens</name>
    <dbReference type="NCBI Taxonomy" id="2682957"/>
    <lineage>
        <taxon>Eukaryota</taxon>
        <taxon>Fungi</taxon>
        <taxon>Dikarya</taxon>
        <taxon>Basidiomycota</taxon>
        <taxon>Agaricomycotina</taxon>
        <taxon>Agaricomycetes</taxon>
        <taxon>Agaricomycetidae</taxon>
        <taxon>Agaricales</taxon>
        <taxon>Marasmiineae</taxon>
        <taxon>Omphalotaceae</taxon>
        <taxon>Marasmiellus</taxon>
    </lineage>
</organism>
<comment type="caution">
    <text evidence="6">The sequence shown here is derived from an EMBL/GenBank/DDBJ whole genome shotgun (WGS) entry which is preliminary data.</text>
</comment>
<comment type="similarity">
    <text evidence="1">Belongs to the Gfa family.</text>
</comment>
<sequence length="147" mass="16254">MSANVDEVRTGSCLCEKNKFTVKGNPLFYVLCHCSNCKRSTGSAFMANVVFEDENVDLTNAKHLGAYSDSGTKSGSTIIRHFCTNCGSTMFVRPDKNKLAGAWIIPAPLIDKFEAWTPEKEVFPESKCAFVKALETSAPKPVDQYDW</sequence>
<dbReference type="PANTHER" id="PTHR33337">
    <property type="entry name" value="GFA DOMAIN-CONTAINING PROTEIN"/>
    <property type="match status" value="1"/>
</dbReference>
<dbReference type="InterPro" id="IPR006913">
    <property type="entry name" value="CENP-V/GFA"/>
</dbReference>
<accession>A0ABR1JWI0</accession>
<name>A0ABR1JWI0_9AGAR</name>
<gene>
    <name evidence="6" type="ORF">VKT23_005049</name>
</gene>
<dbReference type="SUPFAM" id="SSF51316">
    <property type="entry name" value="Mss4-like"/>
    <property type="match status" value="1"/>
</dbReference>
<protein>
    <recommendedName>
        <fullName evidence="5">CENP-V/GFA domain-containing protein</fullName>
    </recommendedName>
</protein>
<dbReference type="PANTHER" id="PTHR33337:SF40">
    <property type="entry name" value="CENP-V_GFA DOMAIN-CONTAINING PROTEIN-RELATED"/>
    <property type="match status" value="1"/>
</dbReference>
<keyword evidence="7" id="KW-1185">Reference proteome</keyword>
<evidence type="ECO:0000313" key="7">
    <source>
        <dbReference type="Proteomes" id="UP001498398"/>
    </source>
</evidence>
<evidence type="ECO:0000256" key="2">
    <source>
        <dbReference type="ARBA" id="ARBA00022723"/>
    </source>
</evidence>